<dbReference type="Proteomes" id="UP000285343">
    <property type="component" value="Unassembled WGS sequence"/>
</dbReference>
<evidence type="ECO:0000256" key="1">
    <source>
        <dbReference type="SAM" id="Phobius"/>
    </source>
</evidence>
<feature type="transmembrane region" description="Helical" evidence="1">
    <location>
        <begin position="32"/>
        <end position="52"/>
    </location>
</feature>
<feature type="transmembrane region" description="Helical" evidence="1">
    <location>
        <begin position="7"/>
        <end position="26"/>
    </location>
</feature>
<reference evidence="3 5" key="2">
    <citation type="submission" date="2018-08" db="EMBL/GenBank/DDBJ databases">
        <title>A genome reference for cultivated species of the human gut microbiota.</title>
        <authorList>
            <person name="Zou Y."/>
            <person name="Xue W."/>
            <person name="Luo G."/>
        </authorList>
    </citation>
    <scope>NUCLEOTIDE SEQUENCE [LARGE SCALE GENOMIC DNA]</scope>
    <source>
        <strain evidence="3 5">AF14-42</strain>
    </source>
</reference>
<accession>A0A1Q6I0D4</accession>
<dbReference type="EMBL" id="MNQU01000238">
    <property type="protein sequence ID" value="OKZ31947.1"/>
    <property type="molecule type" value="Genomic_DNA"/>
</dbReference>
<evidence type="ECO:0008006" key="6">
    <source>
        <dbReference type="Google" id="ProtNLM"/>
    </source>
</evidence>
<name>A0A1Q6I0D4_BACUN</name>
<protein>
    <recommendedName>
        <fullName evidence="6">Transmembrane protein</fullName>
    </recommendedName>
</protein>
<comment type="caution">
    <text evidence="2">The sequence shown here is derived from an EMBL/GenBank/DDBJ whole genome shotgun (WGS) entry which is preliminary data.</text>
</comment>
<dbReference type="AlphaFoldDB" id="A0A1Q6I0D4"/>
<proteinExistence type="predicted"/>
<evidence type="ECO:0000313" key="2">
    <source>
        <dbReference type="EMBL" id="OKZ31947.1"/>
    </source>
</evidence>
<keyword evidence="1" id="KW-1133">Transmembrane helix</keyword>
<reference evidence="2 4" key="1">
    <citation type="journal article" date="2016" name="Nat. Biotechnol.">
        <title>Measurement of bacterial replication rates in microbial communities.</title>
        <authorList>
            <person name="Brown C.T."/>
            <person name="Olm M.R."/>
            <person name="Thomas B.C."/>
            <person name="Banfield J.F."/>
        </authorList>
    </citation>
    <scope>NUCLEOTIDE SEQUENCE [LARGE SCALE GENOMIC DNA]</scope>
    <source>
        <strain evidence="2">45_41</strain>
    </source>
</reference>
<sequence>MDDRQHFIDYTSFIPAIGVFVLIRMANDQLVTMVASHVLCGVLFCILVSRILRVDHIDVVLLWLGGILLWLWYWFRLESGRAVMEAVEMVVG</sequence>
<evidence type="ECO:0000313" key="3">
    <source>
        <dbReference type="EMBL" id="RGV33542.1"/>
    </source>
</evidence>
<gene>
    <name evidence="2" type="ORF">BHV79_12080</name>
    <name evidence="3" type="ORF">DWW14_23425</name>
</gene>
<dbReference type="Proteomes" id="UP000186549">
    <property type="component" value="Unassembled WGS sequence"/>
</dbReference>
<dbReference type="EMBL" id="QRZC01000055">
    <property type="protein sequence ID" value="RGV33542.1"/>
    <property type="molecule type" value="Genomic_DNA"/>
</dbReference>
<evidence type="ECO:0000313" key="4">
    <source>
        <dbReference type="Proteomes" id="UP000186549"/>
    </source>
</evidence>
<evidence type="ECO:0000313" key="5">
    <source>
        <dbReference type="Proteomes" id="UP000285343"/>
    </source>
</evidence>
<keyword evidence="1" id="KW-0472">Membrane</keyword>
<organism evidence="2 4">
    <name type="scientific">Bacteroides uniformis</name>
    <dbReference type="NCBI Taxonomy" id="820"/>
    <lineage>
        <taxon>Bacteria</taxon>
        <taxon>Pseudomonadati</taxon>
        <taxon>Bacteroidota</taxon>
        <taxon>Bacteroidia</taxon>
        <taxon>Bacteroidales</taxon>
        <taxon>Bacteroidaceae</taxon>
        <taxon>Bacteroides</taxon>
    </lineage>
</organism>
<feature type="transmembrane region" description="Helical" evidence="1">
    <location>
        <begin position="59"/>
        <end position="75"/>
    </location>
</feature>
<keyword evidence="1" id="KW-0812">Transmembrane</keyword>
<dbReference type="RefSeq" id="WP_117866668.1">
    <property type="nucleotide sequence ID" value="NZ_QRZC01000055.1"/>
</dbReference>